<dbReference type="PANTHER" id="PTHR43071:SF1">
    <property type="entry name" value="2-AMINO-4-HYDROXY-6-HYDROXYMETHYLDIHYDROPTERIDINE PYROPHOSPHOKINASE"/>
    <property type="match status" value="1"/>
</dbReference>
<dbReference type="EMBL" id="SIHI01000001">
    <property type="protein sequence ID" value="TWT57063.1"/>
    <property type="molecule type" value="Genomic_DNA"/>
</dbReference>
<dbReference type="Pfam" id="PF01288">
    <property type="entry name" value="HPPK"/>
    <property type="match status" value="1"/>
</dbReference>
<keyword evidence="5 14" id="KW-0808">Transferase</keyword>
<evidence type="ECO:0000256" key="7">
    <source>
        <dbReference type="ARBA" id="ARBA00022777"/>
    </source>
</evidence>
<name>A0A5C5X4A5_9PLAN</name>
<evidence type="ECO:0000256" key="4">
    <source>
        <dbReference type="ARBA" id="ARBA00016218"/>
    </source>
</evidence>
<dbReference type="RefSeq" id="WP_146506947.1">
    <property type="nucleotide sequence ID" value="NZ_SIHI01000001.1"/>
</dbReference>
<dbReference type="InterPro" id="IPR000550">
    <property type="entry name" value="Hppk"/>
</dbReference>
<evidence type="ECO:0000256" key="1">
    <source>
        <dbReference type="ARBA" id="ARBA00005051"/>
    </source>
</evidence>
<comment type="pathway">
    <text evidence="1">Cofactor biosynthesis; tetrahydrofolate biosynthesis; 2-amino-4-hydroxy-6-hydroxymethyl-7,8-dihydropteridine diphosphate from 7,8-dihydroneopterin triphosphate: step 4/4.</text>
</comment>
<keyword evidence="7 14" id="KW-0418">Kinase</keyword>
<evidence type="ECO:0000256" key="5">
    <source>
        <dbReference type="ARBA" id="ARBA00022679"/>
    </source>
</evidence>
<dbReference type="GO" id="GO:0003848">
    <property type="term" value="F:2-amino-4-hydroxy-6-hydroxymethyldihydropteridine diphosphokinase activity"/>
    <property type="evidence" value="ECO:0007669"/>
    <property type="project" value="UniProtKB-EC"/>
</dbReference>
<evidence type="ECO:0000256" key="9">
    <source>
        <dbReference type="ARBA" id="ARBA00022909"/>
    </source>
</evidence>
<keyword evidence="9" id="KW-0289">Folate biosynthesis</keyword>
<keyword evidence="6" id="KW-0547">Nucleotide-binding</keyword>
<evidence type="ECO:0000256" key="6">
    <source>
        <dbReference type="ARBA" id="ARBA00022741"/>
    </source>
</evidence>
<feature type="domain" description="7,8-dihydro-6-hydroxymethylpterin-pyrophosphokinase" evidence="13">
    <location>
        <begin position="14"/>
        <end position="142"/>
    </location>
</feature>
<accession>A0A5C5X4A5</accession>
<evidence type="ECO:0000259" key="13">
    <source>
        <dbReference type="Pfam" id="PF01288"/>
    </source>
</evidence>
<dbReference type="GO" id="GO:0005524">
    <property type="term" value="F:ATP binding"/>
    <property type="evidence" value="ECO:0007669"/>
    <property type="project" value="UniProtKB-KW"/>
</dbReference>
<comment type="caution">
    <text evidence="14">The sequence shown here is derived from an EMBL/GenBank/DDBJ whole genome shotgun (WGS) entry which is preliminary data.</text>
</comment>
<dbReference type="CDD" id="cd00483">
    <property type="entry name" value="HPPK"/>
    <property type="match status" value="1"/>
</dbReference>
<proteinExistence type="inferred from homology"/>
<evidence type="ECO:0000313" key="14">
    <source>
        <dbReference type="EMBL" id="TWT57063.1"/>
    </source>
</evidence>
<gene>
    <name evidence="14" type="primary">folK_1</name>
    <name evidence="14" type="ORF">KOR42_04210</name>
</gene>
<dbReference type="InterPro" id="IPR035907">
    <property type="entry name" value="Hppk_sf"/>
</dbReference>
<evidence type="ECO:0000256" key="12">
    <source>
        <dbReference type="ARBA" id="ARBA00033413"/>
    </source>
</evidence>
<sequence>MSDLPDGPSTHRVFVTLGSNINPQKNLPAAVQQLSEFVNLLRVSSVWISSPVGFLDQPEFANAAVLVETNLSPRDFKFQVLREIESNLGRVRDPSNKNGPRTIDLDIAFFGNSVICEEGLVIPDQEISELPFLSRPLCELDPEFVHPQLNIRLRDLDEQVAGQGDLKRSDSIDLLDGGNSSLVKRNEK</sequence>
<dbReference type="GO" id="GO:0046654">
    <property type="term" value="P:tetrahydrofolate biosynthetic process"/>
    <property type="evidence" value="ECO:0007669"/>
    <property type="project" value="UniProtKB-UniPathway"/>
</dbReference>
<organism evidence="14 15">
    <name type="scientific">Thalassoglobus neptunius</name>
    <dbReference type="NCBI Taxonomy" id="1938619"/>
    <lineage>
        <taxon>Bacteria</taxon>
        <taxon>Pseudomonadati</taxon>
        <taxon>Planctomycetota</taxon>
        <taxon>Planctomycetia</taxon>
        <taxon>Planctomycetales</taxon>
        <taxon>Planctomycetaceae</taxon>
        <taxon>Thalassoglobus</taxon>
    </lineage>
</organism>
<dbReference type="EC" id="2.7.6.3" evidence="3"/>
<evidence type="ECO:0000313" key="15">
    <source>
        <dbReference type="Proteomes" id="UP000317243"/>
    </source>
</evidence>
<dbReference type="GO" id="GO:0016301">
    <property type="term" value="F:kinase activity"/>
    <property type="evidence" value="ECO:0007669"/>
    <property type="project" value="UniProtKB-KW"/>
</dbReference>
<dbReference type="OrthoDB" id="9808041at2"/>
<dbReference type="SUPFAM" id="SSF55083">
    <property type="entry name" value="6-hydroxymethyl-7,8-dihydropterin pyrophosphokinase, HPPK"/>
    <property type="match status" value="1"/>
</dbReference>
<dbReference type="GO" id="GO:0046656">
    <property type="term" value="P:folic acid biosynthetic process"/>
    <property type="evidence" value="ECO:0007669"/>
    <property type="project" value="UniProtKB-KW"/>
</dbReference>
<dbReference type="Gene3D" id="3.30.70.560">
    <property type="entry name" value="7,8-Dihydro-6-hydroxymethylpterin-pyrophosphokinase HPPK"/>
    <property type="match status" value="1"/>
</dbReference>
<keyword evidence="8" id="KW-0067">ATP-binding</keyword>
<dbReference type="Proteomes" id="UP000317243">
    <property type="component" value="Unassembled WGS sequence"/>
</dbReference>
<dbReference type="UniPathway" id="UPA00077">
    <property type="reaction ID" value="UER00155"/>
</dbReference>
<evidence type="ECO:0000256" key="2">
    <source>
        <dbReference type="ARBA" id="ARBA00005810"/>
    </source>
</evidence>
<protein>
    <recommendedName>
        <fullName evidence="4">2-amino-4-hydroxy-6-hydroxymethyldihydropteridine pyrophosphokinase</fullName>
        <ecNumber evidence="3">2.7.6.3</ecNumber>
    </recommendedName>
    <alternativeName>
        <fullName evidence="11">6-hydroxymethyl-7,8-dihydropterin pyrophosphokinase</fullName>
    </alternativeName>
    <alternativeName>
        <fullName evidence="12">7,8-dihydro-6-hydroxymethylpterin-pyrophosphokinase</fullName>
    </alternativeName>
</protein>
<evidence type="ECO:0000256" key="8">
    <source>
        <dbReference type="ARBA" id="ARBA00022840"/>
    </source>
</evidence>
<reference evidence="14 15" key="1">
    <citation type="submission" date="2019-02" db="EMBL/GenBank/DDBJ databases">
        <title>Deep-cultivation of Planctomycetes and their phenomic and genomic characterization uncovers novel biology.</title>
        <authorList>
            <person name="Wiegand S."/>
            <person name="Jogler M."/>
            <person name="Boedeker C."/>
            <person name="Pinto D."/>
            <person name="Vollmers J."/>
            <person name="Rivas-Marin E."/>
            <person name="Kohn T."/>
            <person name="Peeters S.H."/>
            <person name="Heuer A."/>
            <person name="Rast P."/>
            <person name="Oberbeckmann S."/>
            <person name="Bunk B."/>
            <person name="Jeske O."/>
            <person name="Meyerdierks A."/>
            <person name="Storesund J.E."/>
            <person name="Kallscheuer N."/>
            <person name="Luecker S."/>
            <person name="Lage O.M."/>
            <person name="Pohl T."/>
            <person name="Merkel B.J."/>
            <person name="Hornburger P."/>
            <person name="Mueller R.-W."/>
            <person name="Bruemmer F."/>
            <person name="Labrenz M."/>
            <person name="Spormann A.M."/>
            <person name="Op Den Camp H."/>
            <person name="Overmann J."/>
            <person name="Amann R."/>
            <person name="Jetten M.S.M."/>
            <person name="Mascher T."/>
            <person name="Medema M.H."/>
            <person name="Devos D.P."/>
            <person name="Kaster A.-K."/>
            <person name="Ovreas L."/>
            <person name="Rohde M."/>
            <person name="Galperin M.Y."/>
            <person name="Jogler C."/>
        </authorList>
    </citation>
    <scope>NUCLEOTIDE SEQUENCE [LARGE SCALE GENOMIC DNA]</scope>
    <source>
        <strain evidence="14 15">KOR42</strain>
    </source>
</reference>
<evidence type="ECO:0000256" key="10">
    <source>
        <dbReference type="ARBA" id="ARBA00029409"/>
    </source>
</evidence>
<dbReference type="PANTHER" id="PTHR43071">
    <property type="entry name" value="2-AMINO-4-HYDROXY-6-HYDROXYMETHYLDIHYDROPTERIDINE PYROPHOSPHOKINASE"/>
    <property type="match status" value="1"/>
</dbReference>
<comment type="function">
    <text evidence="10">Catalyzes the transfer of pyrophosphate from adenosine triphosphate (ATP) to 6-hydroxymethyl-7,8-dihydropterin, an enzymatic step in folate biosynthesis pathway.</text>
</comment>
<comment type="similarity">
    <text evidence="2">Belongs to the HPPK family.</text>
</comment>
<evidence type="ECO:0000256" key="11">
    <source>
        <dbReference type="ARBA" id="ARBA00029766"/>
    </source>
</evidence>
<dbReference type="AlphaFoldDB" id="A0A5C5X4A5"/>
<evidence type="ECO:0000256" key="3">
    <source>
        <dbReference type="ARBA" id="ARBA00013253"/>
    </source>
</evidence>
<dbReference type="NCBIfam" id="TIGR01498">
    <property type="entry name" value="folK"/>
    <property type="match status" value="1"/>
</dbReference>
<keyword evidence="15" id="KW-1185">Reference proteome</keyword>